<dbReference type="PANTHER" id="PTHR30204:SF98">
    <property type="entry name" value="HTH-TYPE TRANSCRIPTIONAL REGULATOR ADHR"/>
    <property type="match status" value="1"/>
</dbReference>
<dbReference type="Gene3D" id="1.10.1660.10">
    <property type="match status" value="1"/>
</dbReference>
<dbReference type="SUPFAM" id="SSF46955">
    <property type="entry name" value="Putative DNA-binding domain"/>
    <property type="match status" value="1"/>
</dbReference>
<reference evidence="3 4" key="1">
    <citation type="submission" date="2014-12" db="EMBL/GenBank/DDBJ databases">
        <title>Comparative genomics of the lactic acid bacteria isolated from the honey bee gut.</title>
        <authorList>
            <person name="Ellegaard K.M."/>
            <person name="Tamarit D."/>
            <person name="Javelind E."/>
            <person name="Olofsson T."/>
            <person name="Andersson S.G."/>
            <person name="Vasquez A."/>
        </authorList>
    </citation>
    <scope>NUCLEOTIDE SEQUENCE [LARGE SCALE GENOMIC DNA]</scope>
    <source>
        <strain evidence="3 4">Biut2</strain>
    </source>
</reference>
<dbReference type="PANTHER" id="PTHR30204">
    <property type="entry name" value="REDOX-CYCLING DRUG-SENSING TRANSCRIPTIONAL ACTIVATOR SOXR"/>
    <property type="match status" value="1"/>
</dbReference>
<dbReference type="PROSITE" id="PS50937">
    <property type="entry name" value="HTH_MERR_2"/>
    <property type="match status" value="1"/>
</dbReference>
<dbReference type="OrthoDB" id="9811174at2"/>
<dbReference type="RefSeq" id="WP_045927829.1">
    <property type="nucleotide sequence ID" value="NZ_JBHSZS010000009.1"/>
</dbReference>
<dbReference type="GO" id="GO:0003677">
    <property type="term" value="F:DNA binding"/>
    <property type="evidence" value="ECO:0007669"/>
    <property type="project" value="UniProtKB-KW"/>
</dbReference>
<accession>A0A0F4LFL6</accession>
<dbReference type="CDD" id="cd01109">
    <property type="entry name" value="HTH_YyaN"/>
    <property type="match status" value="1"/>
</dbReference>
<feature type="domain" description="HTH merR-type" evidence="2">
    <location>
        <begin position="1"/>
        <end position="69"/>
    </location>
</feature>
<keyword evidence="1" id="KW-0238">DNA-binding</keyword>
<dbReference type="PATRIC" id="fig|1218493.3.peg.713"/>
<dbReference type="InterPro" id="IPR009061">
    <property type="entry name" value="DNA-bd_dom_put_sf"/>
</dbReference>
<dbReference type="GO" id="GO:0003700">
    <property type="term" value="F:DNA-binding transcription factor activity"/>
    <property type="evidence" value="ECO:0007669"/>
    <property type="project" value="InterPro"/>
</dbReference>
<evidence type="ECO:0000313" key="3">
    <source>
        <dbReference type="EMBL" id="KJY56361.1"/>
    </source>
</evidence>
<dbReference type="Proteomes" id="UP000033533">
    <property type="component" value="Unassembled WGS sequence"/>
</dbReference>
<gene>
    <name evidence="3" type="ORF">JF76_06690</name>
</gene>
<dbReference type="InterPro" id="IPR047057">
    <property type="entry name" value="MerR_fam"/>
</dbReference>
<dbReference type="Pfam" id="PF13411">
    <property type="entry name" value="MerR_1"/>
    <property type="match status" value="1"/>
</dbReference>
<dbReference type="EMBL" id="JXBY01000016">
    <property type="protein sequence ID" value="KJY56361.1"/>
    <property type="molecule type" value="Genomic_DNA"/>
</dbReference>
<organism evidence="3 4">
    <name type="scientific">Lactobacillus kullabergensis</name>
    <dbReference type="NCBI Taxonomy" id="1218493"/>
    <lineage>
        <taxon>Bacteria</taxon>
        <taxon>Bacillati</taxon>
        <taxon>Bacillota</taxon>
        <taxon>Bacilli</taxon>
        <taxon>Lactobacillales</taxon>
        <taxon>Lactobacillaceae</taxon>
        <taxon>Lactobacillus</taxon>
    </lineage>
</organism>
<evidence type="ECO:0000256" key="1">
    <source>
        <dbReference type="ARBA" id="ARBA00023125"/>
    </source>
</evidence>
<evidence type="ECO:0000259" key="2">
    <source>
        <dbReference type="PROSITE" id="PS50937"/>
    </source>
</evidence>
<protein>
    <submittedName>
        <fullName evidence="3">MerR family transcriptional regulator</fullName>
    </submittedName>
</protein>
<dbReference type="HOGENOM" id="CLU_060077_8_3_9"/>
<evidence type="ECO:0000313" key="4">
    <source>
        <dbReference type="Proteomes" id="UP000033533"/>
    </source>
</evidence>
<name>A0A0F4LFL6_9LACO</name>
<comment type="caution">
    <text evidence="3">The sequence shown here is derived from an EMBL/GenBank/DDBJ whole genome shotgun (WGS) entry which is preliminary data.</text>
</comment>
<dbReference type="SMART" id="SM00422">
    <property type="entry name" value="HTH_MERR"/>
    <property type="match status" value="1"/>
</dbReference>
<sequence>MTIKEISQEFGLTKDTLRYWEKEKLIPPVKRDENGYRVYDQYEENWIFYIKVLRKAGMQVKRIKYFVNLYRDGSSSDRRKRLLTDQRDQLKKRMLDIQKTINYLNYKIDHFDDHLLTFEKG</sequence>
<dbReference type="STRING" id="1218493.JF76_06690"/>
<dbReference type="AlphaFoldDB" id="A0A0F4LFL6"/>
<dbReference type="InterPro" id="IPR000551">
    <property type="entry name" value="MerR-type_HTH_dom"/>
</dbReference>
<proteinExistence type="predicted"/>